<dbReference type="RefSeq" id="XP_040737929.1">
    <property type="nucleotide sequence ID" value="XM_040882341.1"/>
</dbReference>
<dbReference type="InterPro" id="IPR005828">
    <property type="entry name" value="MFS_sugar_transport-like"/>
</dbReference>
<evidence type="ECO:0000313" key="11">
    <source>
        <dbReference type="Proteomes" id="UP000249363"/>
    </source>
</evidence>
<comment type="caution">
    <text evidence="10">The sequence shown here is derived from an EMBL/GenBank/DDBJ whole genome shotgun (WGS) entry which is preliminary data.</text>
</comment>
<feature type="transmembrane region" description="Helical" evidence="8">
    <location>
        <begin position="53"/>
        <end position="73"/>
    </location>
</feature>
<dbReference type="PRINTS" id="PR00171">
    <property type="entry name" value="SUGRTRNSPORT"/>
</dbReference>
<evidence type="ECO:0000256" key="8">
    <source>
        <dbReference type="SAM" id="Phobius"/>
    </source>
</evidence>
<dbReference type="PROSITE" id="PS50850">
    <property type="entry name" value="MFS"/>
    <property type="match status" value="1"/>
</dbReference>
<dbReference type="PANTHER" id="PTHR48022">
    <property type="entry name" value="PLASTIDIC GLUCOSE TRANSPORTER 4"/>
    <property type="match status" value="1"/>
</dbReference>
<evidence type="ECO:0000256" key="4">
    <source>
        <dbReference type="ARBA" id="ARBA00022692"/>
    </source>
</evidence>
<dbReference type="InterPro" id="IPR050360">
    <property type="entry name" value="MFS_Sugar_Transporters"/>
</dbReference>
<dbReference type="GO" id="GO:0005351">
    <property type="term" value="F:carbohydrate:proton symporter activity"/>
    <property type="evidence" value="ECO:0007669"/>
    <property type="project" value="TreeGrafter"/>
</dbReference>
<name>A0A364LC60_TALAM</name>
<proteinExistence type="inferred from homology"/>
<dbReference type="SUPFAM" id="SSF103473">
    <property type="entry name" value="MFS general substrate transporter"/>
    <property type="match status" value="1"/>
</dbReference>
<reference evidence="10 11" key="1">
    <citation type="journal article" date="2017" name="Biotechnol. Biofuels">
        <title>Differential beta-glucosidase expression as a function of carbon source availability in Talaromyces amestolkiae: a genomic and proteomic approach.</title>
        <authorList>
            <person name="de Eugenio L.I."/>
            <person name="Mendez-Liter J.A."/>
            <person name="Nieto-Dominguez M."/>
            <person name="Alonso L."/>
            <person name="Gil-Munoz J."/>
            <person name="Barriuso J."/>
            <person name="Prieto A."/>
            <person name="Martinez M.J."/>
        </authorList>
    </citation>
    <scope>NUCLEOTIDE SEQUENCE [LARGE SCALE GENOMIC DNA]</scope>
    <source>
        <strain evidence="10 11">CIB</strain>
    </source>
</reference>
<dbReference type="InterPro" id="IPR020846">
    <property type="entry name" value="MFS_dom"/>
</dbReference>
<feature type="transmembrane region" description="Helical" evidence="8">
    <location>
        <begin position="170"/>
        <end position="191"/>
    </location>
</feature>
<evidence type="ECO:0000256" key="5">
    <source>
        <dbReference type="ARBA" id="ARBA00022989"/>
    </source>
</evidence>
<dbReference type="OrthoDB" id="6339427at2759"/>
<dbReference type="PROSITE" id="PS00217">
    <property type="entry name" value="SUGAR_TRANSPORT_2"/>
    <property type="match status" value="1"/>
</dbReference>
<protein>
    <recommendedName>
        <fullName evidence="9">Major facilitator superfamily (MFS) profile domain-containing protein</fullName>
    </recommendedName>
</protein>
<comment type="similarity">
    <text evidence="2 7">Belongs to the major facilitator superfamily. Sugar transporter (TC 2.A.1.1) family.</text>
</comment>
<keyword evidence="4 8" id="KW-0812">Transmembrane</keyword>
<evidence type="ECO:0000313" key="10">
    <source>
        <dbReference type="EMBL" id="RAO73415.1"/>
    </source>
</evidence>
<dbReference type="NCBIfam" id="TIGR00879">
    <property type="entry name" value="SP"/>
    <property type="match status" value="1"/>
</dbReference>
<feature type="transmembrane region" description="Helical" evidence="8">
    <location>
        <begin position="139"/>
        <end position="158"/>
    </location>
</feature>
<dbReference type="GeneID" id="63798641"/>
<feature type="transmembrane region" description="Helical" evidence="8">
    <location>
        <begin position="80"/>
        <end position="99"/>
    </location>
</feature>
<keyword evidence="3 7" id="KW-0813">Transport</keyword>
<dbReference type="InterPro" id="IPR005829">
    <property type="entry name" value="Sugar_transporter_CS"/>
</dbReference>
<dbReference type="FunFam" id="1.20.1250.20:FF:000134">
    <property type="entry name" value="MFS sugar transporter protein"/>
    <property type="match status" value="1"/>
</dbReference>
<feature type="transmembrane region" description="Helical" evidence="8">
    <location>
        <begin position="334"/>
        <end position="353"/>
    </location>
</feature>
<keyword evidence="6 8" id="KW-0472">Membrane</keyword>
<sequence length="517" mass="57071">MLEGYPLEIAITAVNSCAQAWYGFDQGIISGILISTDFIDTFPQTKNSNIQGITSSCFSLGNLAGCLAAFFYGTSLGRKWTLRVGALISAIGAILQFSATTFPQLIVGRVINGVGNGMTSSTCGIFQAESSRGERRGKLSVIVVLHNVIFYCLGTWLTLACSFASGGWQWRLPCALQLVPFIALLSLLPLVPESPRWLLMRDRLEEGAESLRRYLGKGLSVDDFIVRKELASILGAIRIERESKISIKEVITLKDRSGHLKRLLLGCGGQFMQQLGGINALNYYFPTILTVNIGQTELMARILTGCNATSYMISSGLCFWMIERFGRRSLMLSGLWLQFLAYLMVAISVALLSHAPLEWGAVAITFLFFYYAAFGCTWGMVPWVYQAEVNSLAMRTQGAAAATATNWLFGFVCTQFTPTGIRNIGYRFYIIFACFNLIFIAVVYFLYPETANRTLEDLDAYFDRDSGHKTIIPIGDKVAKQTARPLEVIEAEALRVAESKTTDLQKATAVHVEDVEP</sequence>
<evidence type="ECO:0000259" key="9">
    <source>
        <dbReference type="PROSITE" id="PS50850"/>
    </source>
</evidence>
<dbReference type="PANTHER" id="PTHR48022:SF26">
    <property type="entry name" value="MAJOR FACILITATOR SUPERFAMILY (MFS) PROFILE DOMAIN-CONTAINING PROTEIN-RELATED"/>
    <property type="match status" value="1"/>
</dbReference>
<dbReference type="AlphaFoldDB" id="A0A364LC60"/>
<feature type="transmembrane region" description="Helical" evidence="8">
    <location>
        <begin position="359"/>
        <end position="385"/>
    </location>
</feature>
<feature type="domain" description="Major facilitator superfamily (MFS) profile" evidence="9">
    <location>
        <begin position="11"/>
        <end position="451"/>
    </location>
</feature>
<accession>A0A364LC60</accession>
<keyword evidence="5 8" id="KW-1133">Transmembrane helix</keyword>
<evidence type="ECO:0000256" key="2">
    <source>
        <dbReference type="ARBA" id="ARBA00010992"/>
    </source>
</evidence>
<gene>
    <name evidence="10" type="ORF">BHQ10_009427</name>
</gene>
<dbReference type="GO" id="GO:0016020">
    <property type="term" value="C:membrane"/>
    <property type="evidence" value="ECO:0007669"/>
    <property type="project" value="UniProtKB-SubCell"/>
</dbReference>
<organism evidence="10 11">
    <name type="scientific">Talaromyces amestolkiae</name>
    <dbReference type="NCBI Taxonomy" id="1196081"/>
    <lineage>
        <taxon>Eukaryota</taxon>
        <taxon>Fungi</taxon>
        <taxon>Dikarya</taxon>
        <taxon>Ascomycota</taxon>
        <taxon>Pezizomycotina</taxon>
        <taxon>Eurotiomycetes</taxon>
        <taxon>Eurotiomycetidae</taxon>
        <taxon>Eurotiales</taxon>
        <taxon>Trichocomaceae</taxon>
        <taxon>Talaromyces</taxon>
        <taxon>Talaromyces sect. Talaromyces</taxon>
    </lineage>
</organism>
<evidence type="ECO:0000256" key="7">
    <source>
        <dbReference type="RuleBase" id="RU003346"/>
    </source>
</evidence>
<dbReference type="Pfam" id="PF00083">
    <property type="entry name" value="Sugar_tr"/>
    <property type="match status" value="1"/>
</dbReference>
<evidence type="ECO:0000256" key="1">
    <source>
        <dbReference type="ARBA" id="ARBA00004141"/>
    </source>
</evidence>
<comment type="subcellular location">
    <subcellularLocation>
        <location evidence="1">Membrane</location>
        <topology evidence="1">Multi-pass membrane protein</topology>
    </subcellularLocation>
</comment>
<dbReference type="InterPro" id="IPR003663">
    <property type="entry name" value="Sugar/inositol_transpt"/>
</dbReference>
<dbReference type="EMBL" id="MIKG01000024">
    <property type="protein sequence ID" value="RAO73415.1"/>
    <property type="molecule type" value="Genomic_DNA"/>
</dbReference>
<dbReference type="Gene3D" id="1.20.1250.20">
    <property type="entry name" value="MFS general substrate transporter like domains"/>
    <property type="match status" value="1"/>
</dbReference>
<evidence type="ECO:0000256" key="3">
    <source>
        <dbReference type="ARBA" id="ARBA00022448"/>
    </source>
</evidence>
<keyword evidence="11" id="KW-1185">Reference proteome</keyword>
<dbReference type="InterPro" id="IPR036259">
    <property type="entry name" value="MFS_trans_sf"/>
</dbReference>
<dbReference type="Proteomes" id="UP000249363">
    <property type="component" value="Unassembled WGS sequence"/>
</dbReference>
<feature type="transmembrane region" description="Helical" evidence="8">
    <location>
        <begin position="428"/>
        <end position="447"/>
    </location>
</feature>
<evidence type="ECO:0000256" key="6">
    <source>
        <dbReference type="ARBA" id="ARBA00023136"/>
    </source>
</evidence>